<dbReference type="GO" id="GO:0003677">
    <property type="term" value="F:DNA binding"/>
    <property type="evidence" value="ECO:0007669"/>
    <property type="project" value="UniProtKB-KW"/>
</dbReference>
<dbReference type="PIRSF" id="PIRSF002811">
    <property type="entry name" value="DnaG"/>
    <property type="match status" value="1"/>
</dbReference>
<dbReference type="GO" id="GO:0003899">
    <property type="term" value="F:DNA-directed RNA polymerase activity"/>
    <property type="evidence" value="ECO:0007669"/>
    <property type="project" value="UniProtKB-UniRule"/>
</dbReference>
<dbReference type="InterPro" id="IPR019475">
    <property type="entry name" value="DNA_primase_DnaB-bd"/>
</dbReference>
<dbReference type="InterPro" id="IPR030846">
    <property type="entry name" value="DnaG_bac"/>
</dbReference>
<evidence type="ECO:0000256" key="5">
    <source>
        <dbReference type="ARBA" id="ARBA00022705"/>
    </source>
</evidence>
<evidence type="ECO:0000256" key="12">
    <source>
        <dbReference type="HAMAP-Rule" id="MF_00974"/>
    </source>
</evidence>
<evidence type="ECO:0000256" key="11">
    <source>
        <dbReference type="ARBA" id="ARBA00023163"/>
    </source>
</evidence>
<evidence type="ECO:0000256" key="1">
    <source>
        <dbReference type="ARBA" id="ARBA00022478"/>
    </source>
</evidence>
<sequence length="639" mass="72687">MQPSDEIKSKLDIVELIREYVQLKQAGANWRACCPFHREKSPSFMVSAEKQIWHCFGCGKGGDVFSFIQEIEGLSFIEALRLLAPKAGVTLKAMDPKLASKRNRLLDILDLSRRYYHKVLLESPAAASARQYLASRGLSVEALEEWQIGYSPDSWDATFKLIRSKGFTENEIFLAGMIIKGQNRPGFYDRFRGRIMFPINDISGATVAFTARVSPEKEKTEKLGKYINSPQTQIYDKSKILFGLDKAKLEIKKADYAIIVEGQMDAITAHTRGFKNVIASSGTALTADQDIENKAPKDLKDQINLIKRYTNNIMLAFDMDNAGEMAANRGIQEAMGLKMNIKVIEVPQGKDPDECIRQDPRIFAAAIKAAKPMMQYYFDKTLSGLDMGKVEDQRRAVAVLLPIIVKLGDRIEQDYWLKYLSEKIGRDEYILREEVAKIMKKKPLQTSNLNKQLPPTPPQRTQSRSEKLSEHLLALIIKFPVLLEYSIKNIETKQIFGSQKQALYKNLIFYYNNVILSEDGENEANGFNYNDFRNWLLSQDSSHPENTDYFTQGGISNQSPDSDRLVLLSEKEFYDLDQPAAKAEMIKIIIALKKYYLADRKKELMHMIAEAEKNGDGRGAQELMEELKLLNDELAAFDR</sequence>
<evidence type="ECO:0000313" key="17">
    <source>
        <dbReference type="Proteomes" id="UP000178367"/>
    </source>
</evidence>
<keyword evidence="5 12" id="KW-0235">DNA replication</keyword>
<comment type="similarity">
    <text evidence="12 13">Belongs to the DnaG primase family.</text>
</comment>
<dbReference type="NCBIfam" id="TIGR01391">
    <property type="entry name" value="dnaG"/>
    <property type="match status" value="1"/>
</dbReference>
<reference evidence="16 17" key="1">
    <citation type="journal article" date="2016" name="Nat. Commun.">
        <title>Thousands of microbial genomes shed light on interconnected biogeochemical processes in an aquifer system.</title>
        <authorList>
            <person name="Anantharaman K."/>
            <person name="Brown C.T."/>
            <person name="Hug L.A."/>
            <person name="Sharon I."/>
            <person name="Castelle C.J."/>
            <person name="Probst A.J."/>
            <person name="Thomas B.C."/>
            <person name="Singh A."/>
            <person name="Wilkins M.J."/>
            <person name="Karaoz U."/>
            <person name="Brodie E.L."/>
            <person name="Williams K.H."/>
            <person name="Hubbard S.S."/>
            <person name="Banfield J.F."/>
        </authorList>
    </citation>
    <scope>NUCLEOTIDE SEQUENCE [LARGE SCALE GENOMIC DNA]</scope>
</reference>
<comment type="catalytic activity">
    <reaction evidence="12">
        <text>ssDNA + n NTP = ssDNA/pppN(pN)n-1 hybrid + (n-1) diphosphate.</text>
        <dbReference type="EC" id="2.7.7.101"/>
    </reaction>
</comment>
<feature type="zinc finger region" description="CHC2-type" evidence="12 14">
    <location>
        <begin position="34"/>
        <end position="58"/>
    </location>
</feature>
<protein>
    <recommendedName>
        <fullName evidence="12 13">DNA primase</fullName>
        <ecNumber evidence="12">2.7.7.101</ecNumber>
    </recommendedName>
</protein>
<evidence type="ECO:0000256" key="14">
    <source>
        <dbReference type="PIRSR" id="PIRSR002811-1"/>
    </source>
</evidence>
<evidence type="ECO:0000313" key="16">
    <source>
        <dbReference type="EMBL" id="OGF28175.1"/>
    </source>
</evidence>
<dbReference type="InterPro" id="IPR036977">
    <property type="entry name" value="DNA_primase_Znf_CHC2"/>
</dbReference>
<dbReference type="InterPro" id="IPR002694">
    <property type="entry name" value="Znf_CHC2"/>
</dbReference>
<evidence type="ECO:0000256" key="6">
    <source>
        <dbReference type="ARBA" id="ARBA00022723"/>
    </source>
</evidence>
<dbReference type="PANTHER" id="PTHR30313">
    <property type="entry name" value="DNA PRIMASE"/>
    <property type="match status" value="1"/>
</dbReference>
<dbReference type="FunFam" id="3.90.580.10:FF:000001">
    <property type="entry name" value="DNA primase"/>
    <property type="match status" value="1"/>
</dbReference>
<dbReference type="InterPro" id="IPR034151">
    <property type="entry name" value="TOPRIM_DnaG_bac"/>
</dbReference>
<comment type="subunit">
    <text evidence="12">Monomer. Interacts with DnaB.</text>
</comment>
<dbReference type="Pfam" id="PF13155">
    <property type="entry name" value="Toprim_2"/>
    <property type="match status" value="1"/>
</dbReference>
<keyword evidence="7 12" id="KW-0863">Zinc-finger</keyword>
<comment type="cofactor">
    <cofactor evidence="12 13 14">
        <name>Zn(2+)</name>
        <dbReference type="ChEBI" id="CHEBI:29105"/>
    </cofactor>
    <text evidence="12 13 14">Binds 1 zinc ion per monomer.</text>
</comment>
<dbReference type="SUPFAM" id="SSF56731">
    <property type="entry name" value="DNA primase core"/>
    <property type="match status" value="1"/>
</dbReference>
<dbReference type="InterPro" id="IPR037068">
    <property type="entry name" value="DNA_primase_core_N_sf"/>
</dbReference>
<dbReference type="Pfam" id="PF08275">
    <property type="entry name" value="DNAG_N"/>
    <property type="match status" value="1"/>
</dbReference>
<dbReference type="AlphaFoldDB" id="A0A1F5SN85"/>
<dbReference type="SUPFAM" id="SSF57783">
    <property type="entry name" value="Zinc beta-ribbon"/>
    <property type="match status" value="1"/>
</dbReference>
<evidence type="ECO:0000256" key="2">
    <source>
        <dbReference type="ARBA" id="ARBA00022515"/>
    </source>
</evidence>
<evidence type="ECO:0000256" key="10">
    <source>
        <dbReference type="ARBA" id="ARBA00023125"/>
    </source>
</evidence>
<keyword evidence="3 12" id="KW-0808">Transferase</keyword>
<evidence type="ECO:0000256" key="8">
    <source>
        <dbReference type="ARBA" id="ARBA00022833"/>
    </source>
</evidence>
<keyword evidence="11 12" id="KW-0804">Transcription</keyword>
<dbReference type="Gene3D" id="3.90.980.10">
    <property type="entry name" value="DNA primase, catalytic core, N-terminal domain"/>
    <property type="match status" value="1"/>
</dbReference>
<organism evidence="16 17">
    <name type="scientific">Candidatus Falkowbacteria bacterium RIFOXYA2_FULL_47_19</name>
    <dbReference type="NCBI Taxonomy" id="1797994"/>
    <lineage>
        <taxon>Bacteria</taxon>
        <taxon>Candidatus Falkowiibacteriota</taxon>
    </lineage>
</organism>
<dbReference type="SMART" id="SM00493">
    <property type="entry name" value="TOPRIM"/>
    <property type="match status" value="1"/>
</dbReference>
<dbReference type="HAMAP" id="MF_00974">
    <property type="entry name" value="DNA_primase_DnaG"/>
    <property type="match status" value="1"/>
</dbReference>
<dbReference type="GO" id="GO:0000428">
    <property type="term" value="C:DNA-directed RNA polymerase complex"/>
    <property type="evidence" value="ECO:0007669"/>
    <property type="project" value="UniProtKB-KW"/>
</dbReference>
<evidence type="ECO:0000259" key="15">
    <source>
        <dbReference type="PROSITE" id="PS50880"/>
    </source>
</evidence>
<keyword evidence="1 12" id="KW-0240">DNA-directed RNA polymerase</keyword>
<dbReference type="STRING" id="1797994.A2227_06795"/>
<dbReference type="InterPro" id="IPR006295">
    <property type="entry name" value="DNA_primase_DnaG"/>
</dbReference>
<dbReference type="SMART" id="SM00400">
    <property type="entry name" value="ZnF_CHCC"/>
    <property type="match status" value="1"/>
</dbReference>
<keyword evidence="4 12" id="KW-0548">Nucleotidyltransferase</keyword>
<evidence type="ECO:0000256" key="4">
    <source>
        <dbReference type="ARBA" id="ARBA00022695"/>
    </source>
</evidence>
<accession>A0A1F5SN85</accession>
<evidence type="ECO:0000256" key="3">
    <source>
        <dbReference type="ARBA" id="ARBA00022679"/>
    </source>
</evidence>
<comment type="domain">
    <text evidence="12">Contains an N-terminal zinc-binding domain, a central core domain that contains the primase activity, and a C-terminal DnaB-binding domain.</text>
</comment>
<name>A0A1F5SN85_9BACT</name>
<feature type="domain" description="Toprim" evidence="15">
    <location>
        <begin position="255"/>
        <end position="347"/>
    </location>
</feature>
<dbReference type="GO" id="GO:0005737">
    <property type="term" value="C:cytoplasm"/>
    <property type="evidence" value="ECO:0007669"/>
    <property type="project" value="TreeGrafter"/>
</dbReference>
<gene>
    <name evidence="12" type="primary">dnaG</name>
    <name evidence="16" type="ORF">A2227_06795</name>
</gene>
<dbReference type="GO" id="GO:1990077">
    <property type="term" value="C:primosome complex"/>
    <property type="evidence" value="ECO:0007669"/>
    <property type="project" value="UniProtKB-KW"/>
</dbReference>
<dbReference type="EMBL" id="MFGB01000002">
    <property type="protein sequence ID" value="OGF28175.1"/>
    <property type="molecule type" value="Genomic_DNA"/>
</dbReference>
<dbReference type="Gene3D" id="3.90.580.10">
    <property type="entry name" value="Zinc finger, CHC2-type domain"/>
    <property type="match status" value="1"/>
</dbReference>
<evidence type="ECO:0000256" key="9">
    <source>
        <dbReference type="ARBA" id="ARBA00022842"/>
    </source>
</evidence>
<dbReference type="EC" id="2.7.7.101" evidence="12"/>
<keyword evidence="2 12" id="KW-0639">Primosome</keyword>
<dbReference type="Proteomes" id="UP000178367">
    <property type="component" value="Unassembled WGS sequence"/>
</dbReference>
<dbReference type="PROSITE" id="PS50880">
    <property type="entry name" value="TOPRIM"/>
    <property type="match status" value="1"/>
</dbReference>
<dbReference type="Gene3D" id="3.40.1360.10">
    <property type="match status" value="1"/>
</dbReference>
<keyword evidence="10 12" id="KW-0238">DNA-binding</keyword>
<dbReference type="GO" id="GO:0008270">
    <property type="term" value="F:zinc ion binding"/>
    <property type="evidence" value="ECO:0007669"/>
    <property type="project" value="UniProtKB-UniRule"/>
</dbReference>
<dbReference type="Pfam" id="PF01807">
    <property type="entry name" value="Zn_ribbon_DnaG"/>
    <property type="match status" value="1"/>
</dbReference>
<dbReference type="InterPro" id="IPR050219">
    <property type="entry name" value="DnaG_primase"/>
</dbReference>
<comment type="function">
    <text evidence="12 13">RNA polymerase that catalyzes the synthesis of short RNA molecules used as primers for DNA polymerase during DNA replication.</text>
</comment>
<dbReference type="InterPro" id="IPR013264">
    <property type="entry name" value="DNAG_N"/>
</dbReference>
<dbReference type="Pfam" id="PF10410">
    <property type="entry name" value="DnaB_bind"/>
    <property type="match status" value="1"/>
</dbReference>
<keyword evidence="8 12" id="KW-0862">Zinc</keyword>
<keyword evidence="6 12" id="KW-0479">Metal-binding</keyword>
<dbReference type="CDD" id="cd03364">
    <property type="entry name" value="TOPRIM_DnaG_primases"/>
    <property type="match status" value="1"/>
</dbReference>
<evidence type="ECO:0000256" key="13">
    <source>
        <dbReference type="PIRNR" id="PIRNR002811"/>
    </source>
</evidence>
<proteinExistence type="inferred from homology"/>
<comment type="caution">
    <text evidence="16">The sequence shown here is derived from an EMBL/GenBank/DDBJ whole genome shotgun (WGS) entry which is preliminary data.</text>
</comment>
<dbReference type="PANTHER" id="PTHR30313:SF2">
    <property type="entry name" value="DNA PRIMASE"/>
    <property type="match status" value="1"/>
</dbReference>
<dbReference type="InterPro" id="IPR006171">
    <property type="entry name" value="TOPRIM_dom"/>
</dbReference>
<dbReference type="GO" id="GO:0006269">
    <property type="term" value="P:DNA replication, synthesis of primer"/>
    <property type="evidence" value="ECO:0007669"/>
    <property type="project" value="UniProtKB-UniRule"/>
</dbReference>
<keyword evidence="9" id="KW-0460">Magnesium</keyword>
<evidence type="ECO:0000256" key="7">
    <source>
        <dbReference type="ARBA" id="ARBA00022771"/>
    </source>
</evidence>